<evidence type="ECO:0000313" key="3">
    <source>
        <dbReference type="EnsemblMetazoa" id="CPIJ020213-PA"/>
    </source>
</evidence>
<dbReference type="EnsemblMetazoa" id="CPIJ020213-RA">
    <property type="protein sequence ID" value="CPIJ020213-PA"/>
    <property type="gene ID" value="CPIJ020213"/>
</dbReference>
<name>B0XL76_CULQU</name>
<feature type="compositionally biased region" description="Polar residues" evidence="1">
    <location>
        <begin position="241"/>
        <end position="255"/>
    </location>
</feature>
<feature type="region of interest" description="Disordered" evidence="1">
    <location>
        <begin position="241"/>
        <end position="278"/>
    </location>
</feature>
<accession>B0XL76</accession>
<dbReference type="InParanoid" id="B0XL76"/>
<dbReference type="VEuPathDB" id="VectorBase:CQUJHB014097"/>
<evidence type="ECO:0000256" key="1">
    <source>
        <dbReference type="SAM" id="MobiDB-lite"/>
    </source>
</evidence>
<evidence type="ECO:0000313" key="2">
    <source>
        <dbReference type="EMBL" id="EDS33605.1"/>
    </source>
</evidence>
<evidence type="ECO:0000313" key="4">
    <source>
        <dbReference type="Proteomes" id="UP000002320"/>
    </source>
</evidence>
<feature type="compositionally biased region" description="Polar residues" evidence="1">
    <location>
        <begin position="265"/>
        <end position="278"/>
    </location>
</feature>
<dbReference type="STRING" id="7176.B0XL76"/>
<feature type="region of interest" description="Disordered" evidence="1">
    <location>
        <begin position="132"/>
        <end position="155"/>
    </location>
</feature>
<dbReference type="EMBL" id="DS234318">
    <property type="protein sequence ID" value="EDS33605.1"/>
    <property type="molecule type" value="Genomic_DNA"/>
</dbReference>
<dbReference type="HOGENOM" id="CLU_1002046_0_0_1"/>
<organism>
    <name type="scientific">Culex quinquefasciatus</name>
    <name type="common">Southern house mosquito</name>
    <name type="synonym">Culex pungens</name>
    <dbReference type="NCBI Taxonomy" id="7176"/>
    <lineage>
        <taxon>Eukaryota</taxon>
        <taxon>Metazoa</taxon>
        <taxon>Ecdysozoa</taxon>
        <taxon>Arthropoda</taxon>
        <taxon>Hexapoda</taxon>
        <taxon>Insecta</taxon>
        <taxon>Pterygota</taxon>
        <taxon>Neoptera</taxon>
        <taxon>Endopterygota</taxon>
        <taxon>Diptera</taxon>
        <taxon>Nematocera</taxon>
        <taxon>Culicoidea</taxon>
        <taxon>Culicidae</taxon>
        <taxon>Culicinae</taxon>
        <taxon>Culicini</taxon>
        <taxon>Culex</taxon>
        <taxon>Culex</taxon>
    </lineage>
</organism>
<dbReference type="AlphaFoldDB" id="B0XL76"/>
<reference evidence="3" key="2">
    <citation type="submission" date="2020-05" db="UniProtKB">
        <authorList>
            <consortium name="EnsemblMetazoa"/>
        </authorList>
    </citation>
    <scope>IDENTIFICATION</scope>
    <source>
        <strain evidence="3">JHB</strain>
    </source>
</reference>
<proteinExistence type="predicted"/>
<evidence type="ECO:0008006" key="5">
    <source>
        <dbReference type="Google" id="ProtNLM"/>
    </source>
</evidence>
<protein>
    <recommendedName>
        <fullName evidence="5">CCHC-type domain-containing protein</fullName>
    </recommendedName>
</protein>
<gene>
    <name evidence="3" type="primary">6054494</name>
    <name evidence="2" type="ORF">CpipJ_CPIJ020213</name>
</gene>
<sequence length="278" mass="30854">MGTDHSRTSPSYKLPHLKHAFRISPTKKIAIPVYVDDDIVDVRIHDLPPDMSNMQIAEAMLQYGEVLTIRDEVWRDIFAGVPNGVRVLKMKISKPVPSYVTICGLSSLATHTGQISTCRRCGFQRHVSKSCSEAAKKQQPKPKPQKNPSPSGPVLPIADLAAVQSQVVVPHTHEDNATVVFTGRARYNEEIRSIRDCPVAFDIRSSLHAPRSFISESSIEADQSEGKSIVVWTTRHRSITSSIAEPATQRASQRAAQHHDHNELQQKSSKSTTLARKK</sequence>
<dbReference type="VEuPathDB" id="VectorBase:CPIJ020213"/>
<dbReference type="Proteomes" id="UP000002320">
    <property type="component" value="Unassembled WGS sequence"/>
</dbReference>
<keyword evidence="4" id="KW-1185">Reference proteome</keyword>
<reference evidence="2" key="1">
    <citation type="submission" date="2007-03" db="EMBL/GenBank/DDBJ databases">
        <title>Annotation of Culex pipiens quinquefasciatus.</title>
        <authorList>
            <consortium name="The Broad Institute Genome Sequencing Platform"/>
            <person name="Atkinson P.W."/>
            <person name="Hemingway J."/>
            <person name="Christensen B.M."/>
            <person name="Higgs S."/>
            <person name="Kodira C."/>
            <person name="Hannick L."/>
            <person name="Megy K."/>
            <person name="O'Leary S."/>
            <person name="Pearson M."/>
            <person name="Haas B.J."/>
            <person name="Mauceli E."/>
            <person name="Wortman J.R."/>
            <person name="Lee N.H."/>
            <person name="Guigo R."/>
            <person name="Stanke M."/>
            <person name="Alvarado L."/>
            <person name="Amedeo P."/>
            <person name="Antoine C.H."/>
            <person name="Arensburger P."/>
            <person name="Bidwell S.L."/>
            <person name="Crawford M."/>
            <person name="Camaro F."/>
            <person name="Devon K."/>
            <person name="Engels R."/>
            <person name="Hammond M."/>
            <person name="Howarth C."/>
            <person name="Koehrsen M."/>
            <person name="Lawson D."/>
            <person name="Montgomery P."/>
            <person name="Nene V."/>
            <person name="Nusbaum C."/>
            <person name="Puiu D."/>
            <person name="Romero-Severson J."/>
            <person name="Severson D.W."/>
            <person name="Shumway M."/>
            <person name="Sisk P."/>
            <person name="Stolte C."/>
            <person name="Zeng Q."/>
            <person name="Eisenstadt E."/>
            <person name="Fraser-Liggett C."/>
            <person name="Strausberg R."/>
            <person name="Galagan J."/>
            <person name="Birren B."/>
            <person name="Collins F.H."/>
        </authorList>
    </citation>
    <scope>NUCLEOTIDE SEQUENCE [LARGE SCALE GENOMIC DNA]</scope>
    <source>
        <strain evidence="2">JHB</strain>
    </source>
</reference>
<dbReference type="OrthoDB" id="7763973at2759"/>
<dbReference type="KEGG" id="cqu:CpipJ_CPIJ020213"/>